<evidence type="ECO:0000256" key="1">
    <source>
        <dbReference type="SAM" id="MobiDB-lite"/>
    </source>
</evidence>
<proteinExistence type="predicted"/>
<dbReference type="Gene3D" id="3.80.10.10">
    <property type="entry name" value="Ribonuclease Inhibitor"/>
    <property type="match status" value="1"/>
</dbReference>
<dbReference type="EMBL" id="VFQX01000028">
    <property type="protein sequence ID" value="KAF0978805.1"/>
    <property type="molecule type" value="Genomic_DNA"/>
</dbReference>
<dbReference type="VEuPathDB" id="AmoebaDB:FDP41_001875"/>
<dbReference type="GeneID" id="68109093"/>
<dbReference type="Proteomes" id="UP000444721">
    <property type="component" value="Unassembled WGS sequence"/>
</dbReference>
<dbReference type="RefSeq" id="XP_044563518.1">
    <property type="nucleotide sequence ID" value="XM_044705007.1"/>
</dbReference>
<feature type="compositionally biased region" description="Basic and acidic residues" evidence="1">
    <location>
        <begin position="1"/>
        <end position="14"/>
    </location>
</feature>
<dbReference type="VEuPathDB" id="AmoebaDB:NF0009700"/>
<keyword evidence="3" id="KW-1185">Reference proteome</keyword>
<reference evidence="2 3" key="1">
    <citation type="journal article" date="2019" name="Sci. Rep.">
        <title>Nanopore sequencing improves the draft genome of the human pathogenic amoeba Naegleria fowleri.</title>
        <authorList>
            <person name="Liechti N."/>
            <person name="Schurch N."/>
            <person name="Bruggmann R."/>
            <person name="Wittwer M."/>
        </authorList>
    </citation>
    <scope>NUCLEOTIDE SEQUENCE [LARGE SCALE GENOMIC DNA]</scope>
    <source>
        <strain evidence="2 3">ATCC 30894</strain>
    </source>
</reference>
<dbReference type="OrthoDB" id="10510908at2759"/>
<dbReference type="AlphaFoldDB" id="A0A6A5BZP0"/>
<dbReference type="VEuPathDB" id="AmoebaDB:NfTy_032810"/>
<dbReference type="SUPFAM" id="SSF52047">
    <property type="entry name" value="RNI-like"/>
    <property type="match status" value="1"/>
</dbReference>
<accession>A0A6A5BZP0</accession>
<evidence type="ECO:0000313" key="3">
    <source>
        <dbReference type="Proteomes" id="UP000444721"/>
    </source>
</evidence>
<gene>
    <name evidence="2" type="ORF">FDP41_001875</name>
</gene>
<evidence type="ECO:0000313" key="2">
    <source>
        <dbReference type="EMBL" id="KAF0978805.1"/>
    </source>
</evidence>
<feature type="region of interest" description="Disordered" evidence="1">
    <location>
        <begin position="1"/>
        <end position="32"/>
    </location>
</feature>
<protein>
    <submittedName>
        <fullName evidence="2">Uncharacterized protein</fullName>
    </submittedName>
</protein>
<comment type="caution">
    <text evidence="2">The sequence shown here is derived from an EMBL/GenBank/DDBJ whole genome shotgun (WGS) entry which is preliminary data.</text>
</comment>
<organism evidence="2 3">
    <name type="scientific">Naegleria fowleri</name>
    <name type="common">Brain eating amoeba</name>
    <dbReference type="NCBI Taxonomy" id="5763"/>
    <lineage>
        <taxon>Eukaryota</taxon>
        <taxon>Discoba</taxon>
        <taxon>Heterolobosea</taxon>
        <taxon>Tetramitia</taxon>
        <taxon>Eutetramitia</taxon>
        <taxon>Vahlkampfiidae</taxon>
        <taxon>Naegleria</taxon>
    </lineage>
</organism>
<dbReference type="InterPro" id="IPR032675">
    <property type="entry name" value="LRR_dom_sf"/>
</dbReference>
<sequence>MKRLRAFDGSHDDPSFVDQVEDHDEETLDSKTPKSLCSKFQKKDSVPSGLDAKWSSLPLLLADDIPKYEKSCARISKQWLSVVQSISVVLDFTQDPIFDLETLKDVVKCSFLNVTSLNLCGNEIGNTGIKILVNGEPSSVLKNLTELNLKGNNIFK</sequence>
<name>A0A6A5BZP0_NAEFO</name>